<keyword evidence="2" id="KW-0813">Transport</keyword>
<dbReference type="GO" id="GO:0015095">
    <property type="term" value="F:magnesium ion transmembrane transporter activity"/>
    <property type="evidence" value="ECO:0007669"/>
    <property type="project" value="TreeGrafter"/>
</dbReference>
<feature type="compositionally biased region" description="Low complexity" evidence="9">
    <location>
        <begin position="101"/>
        <end position="114"/>
    </location>
</feature>
<evidence type="ECO:0000256" key="10">
    <source>
        <dbReference type="SAM" id="Phobius"/>
    </source>
</evidence>
<dbReference type="PANTHER" id="PTHR13890">
    <property type="entry name" value="RNA SPLICING PROTEIN MRS2, MITOCHONDRIAL"/>
    <property type="match status" value="1"/>
</dbReference>
<dbReference type="GO" id="GO:0016020">
    <property type="term" value="C:membrane"/>
    <property type="evidence" value="ECO:0007669"/>
    <property type="project" value="UniProtKB-SubCell"/>
</dbReference>
<keyword evidence="12" id="KW-1185">Reference proteome</keyword>
<keyword evidence="5" id="KW-0809">Transit peptide</keyword>
<evidence type="ECO:0000256" key="1">
    <source>
        <dbReference type="ARBA" id="ARBA00004141"/>
    </source>
</evidence>
<feature type="transmembrane region" description="Helical" evidence="10">
    <location>
        <begin position="272"/>
        <end position="297"/>
    </location>
</feature>
<organism evidence="11 12">
    <name type="scientific">Nannochloropsis gaditana</name>
    <dbReference type="NCBI Taxonomy" id="72520"/>
    <lineage>
        <taxon>Eukaryota</taxon>
        <taxon>Sar</taxon>
        <taxon>Stramenopiles</taxon>
        <taxon>Ochrophyta</taxon>
        <taxon>Eustigmatophyceae</taxon>
        <taxon>Eustigmatales</taxon>
        <taxon>Monodopsidaceae</taxon>
        <taxon>Nannochloropsis</taxon>
    </lineage>
</organism>
<gene>
    <name evidence="11" type="ORF">Naga_100023g35</name>
</gene>
<dbReference type="OrthoDB" id="200813at2759"/>
<dbReference type="PANTHER" id="PTHR13890:SF0">
    <property type="entry name" value="MAGNESIUM TRANSPORTER MRS2 HOMOLOG, MITOCHONDRIAL"/>
    <property type="match status" value="1"/>
</dbReference>
<protein>
    <submittedName>
        <fullName evidence="11">Metal ion transporter family</fullName>
    </submittedName>
</protein>
<evidence type="ECO:0000313" key="12">
    <source>
        <dbReference type="Proteomes" id="UP000019335"/>
    </source>
</evidence>
<evidence type="ECO:0000256" key="5">
    <source>
        <dbReference type="ARBA" id="ARBA00022946"/>
    </source>
</evidence>
<sequence length="303" mass="34221">MDIDLNGVEEEEFEFLALEAVLMTINDHFKSKLKDLRPHIIKNGKALLGNATLNSEHQDTLRQLKSKVTTCQAKVRSLHKTVVDLLDDEEHLQMLHLTRTQSQQQQQQQQQQQHQKQEDQKPNLASAQKNEYHQQQEWRFRDTHETAMLGSFEGGRTRGRGCSIGGETDQQLAGVLMDAEDSDEAEILLESFLGDFNEMIMKWELIKEDMQNTENYVQVKLDMARNKLLTIGTLFALVNVCFAFGALISGIFGMNLFNGVSVGSGSPNSFPFFVGIVSFIVILMTVVGGSILAYMYVSRIMVT</sequence>
<dbReference type="AlphaFoldDB" id="W7T887"/>
<evidence type="ECO:0000256" key="2">
    <source>
        <dbReference type="ARBA" id="ARBA00022448"/>
    </source>
</evidence>
<evidence type="ECO:0000256" key="6">
    <source>
        <dbReference type="ARBA" id="ARBA00022989"/>
    </source>
</evidence>
<dbReference type="Proteomes" id="UP000019335">
    <property type="component" value="Unassembled WGS sequence"/>
</dbReference>
<keyword evidence="6 10" id="KW-1133">Transmembrane helix</keyword>
<name>W7T887_9STRA</name>
<evidence type="ECO:0000256" key="7">
    <source>
        <dbReference type="ARBA" id="ARBA00023065"/>
    </source>
</evidence>
<dbReference type="Gene3D" id="1.20.58.340">
    <property type="entry name" value="Magnesium transport protein CorA, transmembrane region"/>
    <property type="match status" value="1"/>
</dbReference>
<evidence type="ECO:0000256" key="8">
    <source>
        <dbReference type="ARBA" id="ARBA00023136"/>
    </source>
</evidence>
<dbReference type="Pfam" id="PF22099">
    <property type="entry name" value="MRS2-like"/>
    <property type="match status" value="1"/>
</dbReference>
<accession>W7T887</accession>
<keyword evidence="8 10" id="KW-0472">Membrane</keyword>
<evidence type="ECO:0000256" key="3">
    <source>
        <dbReference type="ARBA" id="ARBA00022692"/>
    </source>
</evidence>
<evidence type="ECO:0000256" key="4">
    <source>
        <dbReference type="ARBA" id="ARBA00022842"/>
    </source>
</evidence>
<keyword evidence="4" id="KW-0460">Magnesium</keyword>
<proteinExistence type="predicted"/>
<feature type="region of interest" description="Disordered" evidence="9">
    <location>
        <begin position="99"/>
        <end position="136"/>
    </location>
</feature>
<keyword evidence="7" id="KW-0406">Ion transport</keyword>
<comment type="subcellular location">
    <subcellularLocation>
        <location evidence="1">Membrane</location>
        <topology evidence="1">Multi-pass membrane protein</topology>
    </subcellularLocation>
</comment>
<evidence type="ECO:0000313" key="11">
    <source>
        <dbReference type="EMBL" id="EWM22642.1"/>
    </source>
</evidence>
<dbReference type="EMBL" id="AZIL01002132">
    <property type="protein sequence ID" value="EWM22642.1"/>
    <property type="molecule type" value="Genomic_DNA"/>
</dbReference>
<feature type="transmembrane region" description="Helical" evidence="10">
    <location>
        <begin position="228"/>
        <end position="252"/>
    </location>
</feature>
<dbReference type="InterPro" id="IPR039204">
    <property type="entry name" value="MRS2-like"/>
</dbReference>
<reference evidence="11 12" key="1">
    <citation type="journal article" date="2014" name="Mol. Plant">
        <title>Chromosome Scale Genome Assembly and Transcriptome Profiling of Nannochloropsis gaditana in Nitrogen Depletion.</title>
        <authorList>
            <person name="Corteggiani Carpinelli E."/>
            <person name="Telatin A."/>
            <person name="Vitulo N."/>
            <person name="Forcato C."/>
            <person name="D'Angelo M."/>
            <person name="Schiavon R."/>
            <person name="Vezzi A."/>
            <person name="Giacometti G.M."/>
            <person name="Morosinotto T."/>
            <person name="Valle G."/>
        </authorList>
    </citation>
    <scope>NUCLEOTIDE SEQUENCE [LARGE SCALE GENOMIC DNA]</scope>
    <source>
        <strain evidence="11 12">B-31</strain>
    </source>
</reference>
<evidence type="ECO:0000256" key="9">
    <source>
        <dbReference type="SAM" id="MobiDB-lite"/>
    </source>
</evidence>
<keyword evidence="3 10" id="KW-0812">Transmembrane</keyword>
<comment type="caution">
    <text evidence="11">The sequence shown here is derived from an EMBL/GenBank/DDBJ whole genome shotgun (WGS) entry which is preliminary data.</text>
</comment>